<feature type="transmembrane region" description="Helical" evidence="2">
    <location>
        <begin position="329"/>
        <end position="352"/>
    </location>
</feature>
<protein>
    <submittedName>
        <fullName evidence="3">Uncharacterized protein</fullName>
    </submittedName>
</protein>
<evidence type="ECO:0000256" key="1">
    <source>
        <dbReference type="SAM" id="MobiDB-lite"/>
    </source>
</evidence>
<proteinExistence type="predicted"/>
<feature type="transmembrane region" description="Helical" evidence="2">
    <location>
        <begin position="154"/>
        <end position="177"/>
    </location>
</feature>
<dbReference type="Proteomes" id="UP000298663">
    <property type="component" value="Unassembled WGS sequence"/>
</dbReference>
<dbReference type="AlphaFoldDB" id="A0A4U5PGU5"/>
<name>A0A4U5PGU5_STECR</name>
<keyword evidence="2" id="KW-0812">Transmembrane</keyword>
<evidence type="ECO:0000313" key="3">
    <source>
        <dbReference type="EMBL" id="TKR95839.1"/>
    </source>
</evidence>
<organism evidence="3 4">
    <name type="scientific">Steinernema carpocapsae</name>
    <name type="common">Entomopathogenic nematode</name>
    <dbReference type="NCBI Taxonomy" id="34508"/>
    <lineage>
        <taxon>Eukaryota</taxon>
        <taxon>Metazoa</taxon>
        <taxon>Ecdysozoa</taxon>
        <taxon>Nematoda</taxon>
        <taxon>Chromadorea</taxon>
        <taxon>Rhabditida</taxon>
        <taxon>Tylenchina</taxon>
        <taxon>Panagrolaimomorpha</taxon>
        <taxon>Strongyloidoidea</taxon>
        <taxon>Steinernematidae</taxon>
        <taxon>Steinernema</taxon>
    </lineage>
</organism>
<feature type="transmembrane region" description="Helical" evidence="2">
    <location>
        <begin position="268"/>
        <end position="291"/>
    </location>
</feature>
<reference evidence="3 4" key="2">
    <citation type="journal article" date="2019" name="G3 (Bethesda)">
        <title>Hybrid Assembly of the Genome of the Entomopathogenic Nematode Steinernema carpocapsae Identifies the X-Chromosome.</title>
        <authorList>
            <person name="Serra L."/>
            <person name="Macchietto M."/>
            <person name="Macias-Munoz A."/>
            <person name="McGill C.J."/>
            <person name="Rodriguez I.M."/>
            <person name="Rodriguez B."/>
            <person name="Murad R."/>
            <person name="Mortazavi A."/>
        </authorList>
    </citation>
    <scope>NUCLEOTIDE SEQUENCE [LARGE SCALE GENOMIC DNA]</scope>
    <source>
        <strain evidence="3 4">ALL</strain>
    </source>
</reference>
<feature type="transmembrane region" description="Helical" evidence="2">
    <location>
        <begin position="125"/>
        <end position="142"/>
    </location>
</feature>
<evidence type="ECO:0000256" key="2">
    <source>
        <dbReference type="SAM" id="Phobius"/>
    </source>
</evidence>
<keyword evidence="4" id="KW-1185">Reference proteome</keyword>
<comment type="caution">
    <text evidence="3">The sequence shown here is derived from an EMBL/GenBank/DDBJ whole genome shotgun (WGS) entry which is preliminary data.</text>
</comment>
<sequence>MLPQVLDRPTHVSPHVLPSNEVTIEDKPEVTQDVATINLSDSLAEPQNQSQVTQDNEAINPFDKIPDSTPTITEETPKPQPQIVPPTAVLPTAKDCLKTLKPILILSVLAYLGTCLMLLEERGVCLIILSGVYYYGFLYGAIKRQTDNAQAVGNFVIFQVFMSLVYTFASFYGVLSVGRKAEFLSWSTLYAGVYSAAGYQFYQYYKDLKEEERKNRVADVSIENPYKAIFPNYPNKYQVLSYRDIASPAFLASLFIVNLIFFSFESCFISHMILIYGNFNFAIYVPVHFGYKLDHKKLLTGSLAMSTILFGFLLIFAPASIAYRQMSIVNVFLILISKLLGVAIVFFGYFFYRYYLYLDFEEITAKGFFENNIQAAASNSSVVTKNVDMGSAIRKEPEKMVRPIELV</sequence>
<feature type="transmembrane region" description="Helical" evidence="2">
    <location>
        <begin position="103"/>
        <end position="119"/>
    </location>
</feature>
<feature type="transmembrane region" description="Helical" evidence="2">
    <location>
        <begin position="303"/>
        <end position="323"/>
    </location>
</feature>
<reference evidence="3 4" key="1">
    <citation type="journal article" date="2015" name="Genome Biol.">
        <title>Comparative genomics of Steinernema reveals deeply conserved gene regulatory networks.</title>
        <authorList>
            <person name="Dillman A.R."/>
            <person name="Macchietto M."/>
            <person name="Porter C.F."/>
            <person name="Rogers A."/>
            <person name="Williams B."/>
            <person name="Antoshechkin I."/>
            <person name="Lee M.M."/>
            <person name="Goodwin Z."/>
            <person name="Lu X."/>
            <person name="Lewis E.E."/>
            <person name="Goodrich-Blair H."/>
            <person name="Stock S.P."/>
            <person name="Adams B.J."/>
            <person name="Sternberg P.W."/>
            <person name="Mortazavi A."/>
        </authorList>
    </citation>
    <scope>NUCLEOTIDE SEQUENCE [LARGE SCALE GENOMIC DNA]</scope>
    <source>
        <strain evidence="3 4">ALL</strain>
    </source>
</reference>
<feature type="region of interest" description="Disordered" evidence="1">
    <location>
        <begin position="43"/>
        <end position="82"/>
    </location>
</feature>
<feature type="compositionally biased region" description="Polar residues" evidence="1">
    <location>
        <begin position="43"/>
        <end position="57"/>
    </location>
</feature>
<feature type="transmembrane region" description="Helical" evidence="2">
    <location>
        <begin position="245"/>
        <end position="262"/>
    </location>
</feature>
<feature type="transmembrane region" description="Helical" evidence="2">
    <location>
        <begin position="183"/>
        <end position="205"/>
    </location>
</feature>
<accession>A0A4U5PGU5</accession>
<dbReference type="EMBL" id="AZBU02000002">
    <property type="protein sequence ID" value="TKR95839.1"/>
    <property type="molecule type" value="Genomic_DNA"/>
</dbReference>
<evidence type="ECO:0000313" key="4">
    <source>
        <dbReference type="Proteomes" id="UP000298663"/>
    </source>
</evidence>
<gene>
    <name evidence="3" type="ORF">L596_009954</name>
</gene>
<keyword evidence="2" id="KW-1133">Transmembrane helix</keyword>
<keyword evidence="2" id="KW-0472">Membrane</keyword>